<dbReference type="NCBIfam" id="TIGR00739">
    <property type="entry name" value="yajC"/>
    <property type="match status" value="1"/>
</dbReference>
<dbReference type="Pfam" id="PF02699">
    <property type="entry name" value="YajC"/>
    <property type="match status" value="1"/>
</dbReference>
<evidence type="ECO:0000256" key="2">
    <source>
        <dbReference type="ARBA" id="ARBA00004162"/>
    </source>
</evidence>
<keyword evidence="7" id="KW-1003">Cell membrane</keyword>
<keyword evidence="10 14" id="KW-1133">Transmembrane helix</keyword>
<evidence type="ECO:0000313" key="15">
    <source>
        <dbReference type="EMBL" id="CAI3934709.1"/>
    </source>
</evidence>
<evidence type="ECO:0000256" key="8">
    <source>
        <dbReference type="ARBA" id="ARBA00022692"/>
    </source>
</evidence>
<name>A0ABM9HMA5_9PROT</name>
<comment type="similarity">
    <text evidence="3">Belongs to the YajC family.</text>
</comment>
<evidence type="ECO:0000313" key="16">
    <source>
        <dbReference type="Proteomes" id="UP001154272"/>
    </source>
</evidence>
<dbReference type="PANTHER" id="PTHR33909">
    <property type="entry name" value="SEC TRANSLOCON ACCESSORY COMPLEX SUBUNIT YAJC"/>
    <property type="match status" value="1"/>
</dbReference>
<sequence length="164" mass="17865">MTNLLELLIPAAHAQAAGGAGGSGNFLISLAPFVGIFFIFYFMIIRPQQKKAKQQRESMKSLRRGDKVLTAGGIIATVVKNQEDSDEMEVDLSNDVRVKILRSTISSVLESKALQATEANKNVKKAKPVAKKEAAAVKAEPAKEEPVKEIELDKSEVVDKTQEK</sequence>
<evidence type="ECO:0000256" key="3">
    <source>
        <dbReference type="ARBA" id="ARBA00006742"/>
    </source>
</evidence>
<dbReference type="SMART" id="SM01323">
    <property type="entry name" value="YajC"/>
    <property type="match status" value="1"/>
</dbReference>
<keyword evidence="11" id="KW-0811">Translocation</keyword>
<evidence type="ECO:0000256" key="13">
    <source>
        <dbReference type="SAM" id="MobiDB-lite"/>
    </source>
</evidence>
<evidence type="ECO:0000256" key="12">
    <source>
        <dbReference type="ARBA" id="ARBA00023136"/>
    </source>
</evidence>
<protein>
    <recommendedName>
        <fullName evidence="5">Sec translocon accessory complex subunit YajC</fullName>
    </recommendedName>
</protein>
<dbReference type="RefSeq" id="WP_084051534.1">
    <property type="nucleotide sequence ID" value="NZ_CAMXCH010000001.1"/>
</dbReference>
<evidence type="ECO:0000256" key="14">
    <source>
        <dbReference type="SAM" id="Phobius"/>
    </source>
</evidence>
<dbReference type="Proteomes" id="UP001154272">
    <property type="component" value="Unassembled WGS sequence"/>
</dbReference>
<comment type="subcellular location">
    <subcellularLocation>
        <location evidence="2">Cell membrane</location>
        <topology evidence="2">Single-pass membrane protein</topology>
    </subcellularLocation>
</comment>
<feature type="region of interest" description="Disordered" evidence="13">
    <location>
        <begin position="134"/>
        <end position="164"/>
    </location>
</feature>
<evidence type="ECO:0000256" key="9">
    <source>
        <dbReference type="ARBA" id="ARBA00022927"/>
    </source>
</evidence>
<evidence type="ECO:0000256" key="4">
    <source>
        <dbReference type="ARBA" id="ARBA00011718"/>
    </source>
</evidence>
<evidence type="ECO:0000256" key="5">
    <source>
        <dbReference type="ARBA" id="ARBA00014962"/>
    </source>
</evidence>
<keyword evidence="6" id="KW-0813">Transport</keyword>
<evidence type="ECO:0000256" key="7">
    <source>
        <dbReference type="ARBA" id="ARBA00022475"/>
    </source>
</evidence>
<evidence type="ECO:0000256" key="1">
    <source>
        <dbReference type="ARBA" id="ARBA00002061"/>
    </source>
</evidence>
<keyword evidence="16" id="KW-1185">Reference proteome</keyword>
<keyword evidence="9" id="KW-0653">Protein transport</keyword>
<evidence type="ECO:0000256" key="11">
    <source>
        <dbReference type="ARBA" id="ARBA00023010"/>
    </source>
</evidence>
<keyword evidence="12 14" id="KW-0472">Membrane</keyword>
<reference evidence="15" key="1">
    <citation type="submission" date="2022-10" db="EMBL/GenBank/DDBJ databases">
        <authorList>
            <person name="Botero Cardona J."/>
        </authorList>
    </citation>
    <scope>NUCLEOTIDE SEQUENCE</scope>
    <source>
        <strain evidence="15">R-83534</strain>
    </source>
</reference>
<proteinExistence type="inferred from homology"/>
<feature type="transmembrane region" description="Helical" evidence="14">
    <location>
        <begin position="26"/>
        <end position="45"/>
    </location>
</feature>
<comment type="subunit">
    <text evidence="4">Part of the SecDF-YidC-YajC translocase complex. The SecDF-YidC-YajC translocase forms a supercomplex with SecYEG, called the holo-translocon (HTL).</text>
</comment>
<comment type="function">
    <text evidence="1">The SecYEG-SecDF-YajC-YidC holo-translocon (HTL) protein secretase/insertase is a supercomplex required for protein secretion, insertion of proteins into membranes, and assembly of membrane protein complexes. While the SecYEG complex is essential for assembly of a number of proteins and complexes, the SecDF-YajC-YidC subcomplex facilitates these functions.</text>
</comment>
<dbReference type="InterPro" id="IPR003849">
    <property type="entry name" value="Preprotein_translocase_YajC"/>
</dbReference>
<accession>A0ABM9HMA5</accession>
<dbReference type="PANTHER" id="PTHR33909:SF1">
    <property type="entry name" value="SEC TRANSLOCON ACCESSORY COMPLEX SUBUNIT YAJC"/>
    <property type="match status" value="1"/>
</dbReference>
<evidence type="ECO:0000256" key="6">
    <source>
        <dbReference type="ARBA" id="ARBA00022448"/>
    </source>
</evidence>
<organism evidence="15 16">
    <name type="scientific">Commensalibacter papalotli</name>
    <name type="common">ex Botero et al. 2024</name>
    <dbReference type="NCBI Taxonomy" id="2972766"/>
    <lineage>
        <taxon>Bacteria</taxon>
        <taxon>Pseudomonadati</taxon>
        <taxon>Pseudomonadota</taxon>
        <taxon>Alphaproteobacteria</taxon>
        <taxon>Acetobacterales</taxon>
        <taxon>Acetobacteraceae</taxon>
    </lineage>
</organism>
<keyword evidence="8 14" id="KW-0812">Transmembrane</keyword>
<dbReference type="EMBL" id="CAMXCH010000001">
    <property type="protein sequence ID" value="CAI3934709.1"/>
    <property type="molecule type" value="Genomic_DNA"/>
</dbReference>
<gene>
    <name evidence="15" type="ORF">R83534S58_LOCUS755</name>
</gene>
<dbReference type="PRINTS" id="PR01853">
    <property type="entry name" value="YAJCTRNLCASE"/>
</dbReference>
<comment type="caution">
    <text evidence="15">The sequence shown here is derived from an EMBL/GenBank/DDBJ whole genome shotgun (WGS) entry which is preliminary data.</text>
</comment>
<evidence type="ECO:0000256" key="10">
    <source>
        <dbReference type="ARBA" id="ARBA00022989"/>
    </source>
</evidence>